<dbReference type="Gene3D" id="1.25.40.10">
    <property type="entry name" value="Tetratricopeptide repeat domain"/>
    <property type="match status" value="2"/>
</dbReference>
<evidence type="ECO:0000313" key="4">
    <source>
        <dbReference type="EMBL" id="KAH8519990.1"/>
    </source>
</evidence>
<accession>A0A8T2ZRQ6</accession>
<protein>
    <recommendedName>
        <fullName evidence="6">Pentatricopeptide repeat-containing protein</fullName>
    </recommendedName>
</protein>
<reference evidence="4" key="1">
    <citation type="journal article" date="2021" name="J. Hered.">
        <title>Genome Assembly of Salicaceae Populus deltoides (Eastern Cottonwood) I-69 Based on Nanopore Sequencing and Hi-C Technologies.</title>
        <authorList>
            <person name="Bai S."/>
            <person name="Wu H."/>
            <person name="Zhang J."/>
            <person name="Pan Z."/>
            <person name="Zhao W."/>
            <person name="Li Z."/>
            <person name="Tong C."/>
        </authorList>
    </citation>
    <scope>NUCLEOTIDE SEQUENCE</scope>
    <source>
        <tissue evidence="4">Leaf</tissue>
    </source>
</reference>
<feature type="repeat" description="PPR" evidence="3">
    <location>
        <begin position="41"/>
        <end position="75"/>
    </location>
</feature>
<organism evidence="4 5">
    <name type="scientific">Populus deltoides</name>
    <name type="common">Eastern poplar</name>
    <name type="synonym">Eastern cottonwood</name>
    <dbReference type="NCBI Taxonomy" id="3696"/>
    <lineage>
        <taxon>Eukaryota</taxon>
        <taxon>Viridiplantae</taxon>
        <taxon>Streptophyta</taxon>
        <taxon>Embryophyta</taxon>
        <taxon>Tracheophyta</taxon>
        <taxon>Spermatophyta</taxon>
        <taxon>Magnoliopsida</taxon>
        <taxon>eudicotyledons</taxon>
        <taxon>Gunneridae</taxon>
        <taxon>Pentapetalae</taxon>
        <taxon>rosids</taxon>
        <taxon>fabids</taxon>
        <taxon>Malpighiales</taxon>
        <taxon>Salicaceae</taxon>
        <taxon>Saliceae</taxon>
        <taxon>Populus</taxon>
    </lineage>
</organism>
<dbReference type="PROSITE" id="PS51375">
    <property type="entry name" value="PPR"/>
    <property type="match status" value="2"/>
</dbReference>
<dbReference type="AlphaFoldDB" id="A0A8T2ZRQ6"/>
<dbReference type="Proteomes" id="UP000807159">
    <property type="component" value="Chromosome 1"/>
</dbReference>
<gene>
    <name evidence="4" type="ORF">H0E87_001441</name>
</gene>
<evidence type="ECO:0000256" key="3">
    <source>
        <dbReference type="PROSITE-ProRule" id="PRU00708"/>
    </source>
</evidence>
<dbReference type="InterPro" id="IPR002885">
    <property type="entry name" value="PPR_rpt"/>
</dbReference>
<evidence type="ECO:0008006" key="6">
    <source>
        <dbReference type="Google" id="ProtNLM"/>
    </source>
</evidence>
<comment type="similarity">
    <text evidence="1">Belongs to the PPR family. P subfamily.</text>
</comment>
<evidence type="ECO:0000256" key="1">
    <source>
        <dbReference type="ARBA" id="ARBA00007626"/>
    </source>
</evidence>
<name>A0A8T2ZRQ6_POPDE</name>
<dbReference type="InterPro" id="IPR011990">
    <property type="entry name" value="TPR-like_helical_dom_sf"/>
</dbReference>
<evidence type="ECO:0000256" key="2">
    <source>
        <dbReference type="ARBA" id="ARBA00022737"/>
    </source>
</evidence>
<keyword evidence="2" id="KW-0677">Repeat</keyword>
<sequence length="214" mass="23782">MMEKGKRPDVFSYNTSIWDFAIAAMKLSSSLLEDGNYVEPDVITPNTVIQGLCKGGRLDEAVEIYDTMIERGSFGLYSKMRIFGLSPTLVDYNTLMASLCKESSLEQARRLFQETRNSSCKPDIISFNVMTDGILKAGDIQSAKEDASTLYLFLIYKRAVKTWTNGTGRSSEHLDVMKLLPNFSSERSGGTSISCDELLMKIKKSNPELQPSAA</sequence>
<dbReference type="NCBIfam" id="TIGR00756">
    <property type="entry name" value="PPR"/>
    <property type="match status" value="2"/>
</dbReference>
<evidence type="ECO:0000313" key="5">
    <source>
        <dbReference type="Proteomes" id="UP000807159"/>
    </source>
</evidence>
<keyword evidence="5" id="KW-1185">Reference proteome</keyword>
<dbReference type="Pfam" id="PF13041">
    <property type="entry name" value="PPR_2"/>
    <property type="match status" value="1"/>
</dbReference>
<dbReference type="PANTHER" id="PTHR47941">
    <property type="entry name" value="PENTATRICOPEPTIDE REPEAT-CONTAINING PROTEIN 3, MITOCHONDRIAL"/>
    <property type="match status" value="1"/>
</dbReference>
<dbReference type="Pfam" id="PF12854">
    <property type="entry name" value="PPR_1"/>
    <property type="match status" value="1"/>
</dbReference>
<dbReference type="EMBL" id="JACEGQ020000001">
    <property type="protein sequence ID" value="KAH8519990.1"/>
    <property type="molecule type" value="Genomic_DNA"/>
</dbReference>
<feature type="repeat" description="PPR" evidence="3">
    <location>
        <begin position="88"/>
        <end position="122"/>
    </location>
</feature>
<proteinExistence type="inferred from homology"/>
<comment type="caution">
    <text evidence="4">The sequence shown here is derived from an EMBL/GenBank/DDBJ whole genome shotgun (WGS) entry which is preliminary data.</text>
</comment>